<name>A0AAU8RS56_9FLAO</name>
<evidence type="ECO:0000256" key="2">
    <source>
        <dbReference type="ARBA" id="ARBA00022723"/>
    </source>
</evidence>
<keyword evidence="5" id="KW-0223">Dioxygenase</keyword>
<evidence type="ECO:0000256" key="4">
    <source>
        <dbReference type="ARBA" id="ARBA00022842"/>
    </source>
</evidence>
<evidence type="ECO:0000313" key="11">
    <source>
        <dbReference type="Proteomes" id="UP000030786"/>
    </source>
</evidence>
<dbReference type="GO" id="GO:0032451">
    <property type="term" value="F:demethylase activity"/>
    <property type="evidence" value="ECO:0007669"/>
    <property type="project" value="UniProtKB-ARBA"/>
</dbReference>
<evidence type="ECO:0000256" key="1">
    <source>
        <dbReference type="ARBA" id="ARBA00001954"/>
    </source>
</evidence>
<keyword evidence="6" id="KW-0560">Oxidoreductase</keyword>
<evidence type="ECO:0000256" key="5">
    <source>
        <dbReference type="ARBA" id="ARBA00022964"/>
    </source>
</evidence>
<reference evidence="10 11" key="1">
    <citation type="journal article" date="2014" name="Environ. Microbiol.">
        <title>Contrasting genomic patterns and infection strategies of two co-existing Bacteroidetes podovirus genera.</title>
        <authorList>
            <person name="Holmfeldt K."/>
            <person name="Howard-Varona C."/>
            <person name="Solonenko N."/>
            <person name="Sullivan M.B."/>
        </authorList>
    </citation>
    <scope>NUCLEOTIDE SEQUENCE [LARGE SCALE GENOMIC DNA]</scope>
    <source>
        <strain evidence="10 11">18</strain>
    </source>
</reference>
<dbReference type="Proteomes" id="UP000030786">
    <property type="component" value="Chromosome"/>
</dbReference>
<comment type="cofactor">
    <cofactor evidence="1">
        <name>Fe(2+)</name>
        <dbReference type="ChEBI" id="CHEBI:29033"/>
    </cofactor>
</comment>
<dbReference type="PROSITE" id="PS51471">
    <property type="entry name" value="FE2OG_OXY"/>
    <property type="match status" value="1"/>
</dbReference>
<keyword evidence="2" id="KW-0479">Metal-binding</keyword>
<evidence type="ECO:0000313" key="10">
    <source>
        <dbReference type="EMBL" id="AIZ42991.1"/>
    </source>
</evidence>
<evidence type="ECO:0000256" key="6">
    <source>
        <dbReference type="ARBA" id="ARBA00023002"/>
    </source>
</evidence>
<dbReference type="RefSeq" id="WP_029446729.1">
    <property type="nucleotide sequence ID" value="NZ_CP009976.1"/>
</dbReference>
<dbReference type="InterPro" id="IPR005123">
    <property type="entry name" value="Oxoglu/Fe-dep_dioxygenase_dom"/>
</dbReference>
<dbReference type="PANTHER" id="PTHR31212">
    <property type="entry name" value="ALPHA-KETOGLUTARATE-DEPENDENT DIOXYGENASE ALKB HOMOLOG 3"/>
    <property type="match status" value="1"/>
</dbReference>
<proteinExistence type="predicted"/>
<dbReference type="GO" id="GO:0046872">
    <property type="term" value="F:metal ion binding"/>
    <property type="evidence" value="ECO:0007669"/>
    <property type="project" value="UniProtKB-KW"/>
</dbReference>
<sequence>MDLFNQTDLFSTDEVRKTEFVLPGADIVLFENYFSTEESNKLFNNLIKNTPWQQEQITIHGKEVDYPRLTAWYGDATKDIKYTNTKSTMHSWNADLLFIKERIEQEVNVKFTRCLLNYYRDGKDSVDWHQDYKGSQRKNTVIASVTLGVTRPFQLKHATRKDLKRLAIPLTHGSLLLMQGATQENWKHKIPKTTKKIKPRINLTFRWLPE</sequence>
<keyword evidence="8" id="KW-0234">DNA repair</keyword>
<gene>
    <name evidence="10" type="ORF">M666_16355</name>
</gene>
<dbReference type="InterPro" id="IPR032854">
    <property type="entry name" value="ALKBH3"/>
</dbReference>
<protein>
    <submittedName>
        <fullName evidence="10">2OG-Fe(II) oxygenase</fullName>
    </submittedName>
</protein>
<keyword evidence="7" id="KW-0408">Iron</keyword>
<dbReference type="Pfam" id="PF13532">
    <property type="entry name" value="2OG-FeII_Oxy_2"/>
    <property type="match status" value="1"/>
</dbReference>
<evidence type="ECO:0000256" key="7">
    <source>
        <dbReference type="ARBA" id="ARBA00023004"/>
    </source>
</evidence>
<dbReference type="GeneID" id="78062291"/>
<evidence type="ECO:0000256" key="3">
    <source>
        <dbReference type="ARBA" id="ARBA00022763"/>
    </source>
</evidence>
<evidence type="ECO:0000256" key="8">
    <source>
        <dbReference type="ARBA" id="ARBA00023204"/>
    </source>
</evidence>
<dbReference type="GO" id="GO:0051213">
    <property type="term" value="F:dioxygenase activity"/>
    <property type="evidence" value="ECO:0007669"/>
    <property type="project" value="UniProtKB-KW"/>
</dbReference>
<keyword evidence="4" id="KW-0460">Magnesium</keyword>
<dbReference type="GO" id="GO:0016787">
    <property type="term" value="F:hydrolase activity"/>
    <property type="evidence" value="ECO:0007669"/>
    <property type="project" value="UniProtKB-ARBA"/>
</dbReference>
<dbReference type="InterPro" id="IPR027450">
    <property type="entry name" value="AlkB-like"/>
</dbReference>
<dbReference type="EMBL" id="CP009976">
    <property type="protein sequence ID" value="AIZ42991.1"/>
    <property type="molecule type" value="Genomic_DNA"/>
</dbReference>
<dbReference type="GO" id="GO:0140097">
    <property type="term" value="F:catalytic activity, acting on DNA"/>
    <property type="evidence" value="ECO:0007669"/>
    <property type="project" value="UniProtKB-ARBA"/>
</dbReference>
<evidence type="ECO:0000259" key="9">
    <source>
        <dbReference type="PROSITE" id="PS51471"/>
    </source>
</evidence>
<dbReference type="SUPFAM" id="SSF51197">
    <property type="entry name" value="Clavaminate synthase-like"/>
    <property type="match status" value="1"/>
</dbReference>
<dbReference type="PANTHER" id="PTHR31212:SF4">
    <property type="entry name" value="ALPHA-KETOGLUTARATE-DEPENDENT DIOXYGENASE ALKB HOMOLOG 3"/>
    <property type="match status" value="1"/>
</dbReference>
<dbReference type="Gene3D" id="2.60.120.590">
    <property type="entry name" value="Alpha-ketoglutarate-dependent dioxygenase AlkB-like"/>
    <property type="match status" value="1"/>
</dbReference>
<keyword evidence="3" id="KW-0227">DNA damage</keyword>
<organism evidence="10 11">
    <name type="scientific">Cellulophaga baltica 18</name>
    <dbReference type="NCBI Taxonomy" id="1348584"/>
    <lineage>
        <taxon>Bacteria</taxon>
        <taxon>Pseudomonadati</taxon>
        <taxon>Bacteroidota</taxon>
        <taxon>Flavobacteriia</taxon>
        <taxon>Flavobacteriales</taxon>
        <taxon>Flavobacteriaceae</taxon>
        <taxon>Cellulophaga</taxon>
    </lineage>
</organism>
<dbReference type="GO" id="GO:0006307">
    <property type="term" value="P:DNA alkylation repair"/>
    <property type="evidence" value="ECO:0007669"/>
    <property type="project" value="InterPro"/>
</dbReference>
<dbReference type="KEGG" id="cbat:M666_16355"/>
<dbReference type="InterPro" id="IPR037151">
    <property type="entry name" value="AlkB-like_sf"/>
</dbReference>
<dbReference type="GO" id="GO:0016705">
    <property type="term" value="F:oxidoreductase activity, acting on paired donors, with incorporation or reduction of molecular oxygen"/>
    <property type="evidence" value="ECO:0007669"/>
    <property type="project" value="UniProtKB-ARBA"/>
</dbReference>
<dbReference type="AlphaFoldDB" id="A0AAU8RS56"/>
<feature type="domain" description="Fe2OG dioxygenase" evidence="9">
    <location>
        <begin position="110"/>
        <end position="209"/>
    </location>
</feature>
<accession>A0AAU8RS56</accession>
<dbReference type="FunFam" id="2.60.120.590:FF:000004">
    <property type="entry name" value="DNA oxidative demethylase ALKBH2"/>
    <property type="match status" value="1"/>
</dbReference>